<dbReference type="RefSeq" id="WP_275706371.1">
    <property type="nucleotide sequence ID" value="NZ_JAKLTN010000001.1"/>
</dbReference>
<dbReference type="Proteomes" id="UP001165384">
    <property type="component" value="Unassembled WGS sequence"/>
</dbReference>
<evidence type="ECO:0000313" key="7">
    <source>
        <dbReference type="EMBL" id="MCG2575440.1"/>
    </source>
</evidence>
<comment type="similarity">
    <text evidence="2">Belongs to the TerC family.</text>
</comment>
<dbReference type="InterPro" id="IPR022301">
    <property type="entry name" value="Integral_membrane_YjbE"/>
</dbReference>
<comment type="caution">
    <text evidence="7">The sequence shown here is derived from an EMBL/GenBank/DDBJ whole genome shotgun (WGS) entry which is preliminary data.</text>
</comment>
<dbReference type="PANTHER" id="PTHR30238:SF4">
    <property type="entry name" value="SLL1022 PROTEIN"/>
    <property type="match status" value="1"/>
</dbReference>
<keyword evidence="3 6" id="KW-0812">Transmembrane</keyword>
<gene>
    <name evidence="7" type="ORF">LZ012_00365</name>
</gene>
<keyword evidence="5 6" id="KW-0472">Membrane</keyword>
<keyword evidence="4 6" id="KW-1133">Transmembrane helix</keyword>
<protein>
    <submittedName>
        <fullName evidence="7">TerC family protein</fullName>
    </submittedName>
</protein>
<dbReference type="EMBL" id="JAKLTN010000001">
    <property type="protein sequence ID" value="MCG2575440.1"/>
    <property type="molecule type" value="Genomic_DNA"/>
</dbReference>
<comment type="subcellular location">
    <subcellularLocation>
        <location evidence="1">Membrane</location>
        <topology evidence="1">Multi-pass membrane protein</topology>
    </subcellularLocation>
</comment>
<feature type="transmembrane region" description="Helical" evidence="6">
    <location>
        <begin position="203"/>
        <end position="221"/>
    </location>
</feature>
<evidence type="ECO:0000256" key="1">
    <source>
        <dbReference type="ARBA" id="ARBA00004141"/>
    </source>
</evidence>
<dbReference type="InterPro" id="IPR005496">
    <property type="entry name" value="Integral_membrane_TerC"/>
</dbReference>
<evidence type="ECO:0000256" key="4">
    <source>
        <dbReference type="ARBA" id="ARBA00022989"/>
    </source>
</evidence>
<feature type="transmembrane region" description="Helical" evidence="6">
    <location>
        <begin position="135"/>
        <end position="152"/>
    </location>
</feature>
<sequence length="228" mass="24117">MNLDWEALLKIVGIDIMLGVDNAVVIALACSALPHSMRGRAVMLGTAGAVLLRAILLVFAGYLMGISYVKLVAGAYLLYIGYQLLMDSDADPEVASHDTLLDAVKTIVVADFMMSLDNVLAVISAAQSAGAHSNAYAIAGIVISIPIIVFGAQGIMRLMDRFPVIIWLGAGLLGWVGAELMISDPLLANYLKGAQSSLGEYTHLSYKFAGFVAVIFSVIAARHMRGSA</sequence>
<proteinExistence type="inferred from homology"/>
<reference evidence="7" key="1">
    <citation type="submission" date="2022-01" db="EMBL/GenBank/DDBJ databases">
        <authorList>
            <person name="Jo J.-H."/>
            <person name="Im W.-T."/>
        </authorList>
    </citation>
    <scope>NUCLEOTIDE SEQUENCE</scope>
    <source>
        <strain evidence="7">XY25</strain>
    </source>
</reference>
<accession>A0ABS9JX00</accession>
<evidence type="ECO:0000256" key="6">
    <source>
        <dbReference type="SAM" id="Phobius"/>
    </source>
</evidence>
<organism evidence="7 8">
    <name type="scientific">Dechloromonas hankyongensis</name>
    <dbReference type="NCBI Taxonomy" id="2908002"/>
    <lineage>
        <taxon>Bacteria</taxon>
        <taxon>Pseudomonadati</taxon>
        <taxon>Pseudomonadota</taxon>
        <taxon>Betaproteobacteria</taxon>
        <taxon>Rhodocyclales</taxon>
        <taxon>Azonexaceae</taxon>
        <taxon>Dechloromonas</taxon>
    </lineage>
</organism>
<feature type="transmembrane region" description="Helical" evidence="6">
    <location>
        <begin position="12"/>
        <end position="34"/>
    </location>
</feature>
<dbReference type="NCBIfam" id="TIGR03717">
    <property type="entry name" value="R_switched_YjbE"/>
    <property type="match status" value="1"/>
</dbReference>
<dbReference type="Pfam" id="PF03741">
    <property type="entry name" value="TerC"/>
    <property type="match status" value="1"/>
</dbReference>
<keyword evidence="8" id="KW-1185">Reference proteome</keyword>
<evidence type="ECO:0000256" key="2">
    <source>
        <dbReference type="ARBA" id="ARBA00007511"/>
    </source>
</evidence>
<evidence type="ECO:0000256" key="5">
    <source>
        <dbReference type="ARBA" id="ARBA00023136"/>
    </source>
</evidence>
<dbReference type="PANTHER" id="PTHR30238">
    <property type="entry name" value="MEMBRANE BOUND PREDICTED REDOX MODULATOR"/>
    <property type="match status" value="1"/>
</dbReference>
<name>A0ABS9JX00_9RHOO</name>
<evidence type="ECO:0000313" key="8">
    <source>
        <dbReference type="Proteomes" id="UP001165384"/>
    </source>
</evidence>
<evidence type="ECO:0000256" key="3">
    <source>
        <dbReference type="ARBA" id="ARBA00022692"/>
    </source>
</evidence>
<feature type="transmembrane region" description="Helical" evidence="6">
    <location>
        <begin position="164"/>
        <end position="183"/>
    </location>
</feature>